<dbReference type="GO" id="GO:0030041">
    <property type="term" value="P:actin filament polymerization"/>
    <property type="evidence" value="ECO:0007669"/>
    <property type="project" value="TreeGrafter"/>
</dbReference>
<dbReference type="PANTHER" id="PTHR45691:SF6">
    <property type="entry name" value="PROTEIN DIAPHANOUS"/>
    <property type="match status" value="1"/>
</dbReference>
<feature type="compositionally biased region" description="Pro residues" evidence="1">
    <location>
        <begin position="768"/>
        <end position="786"/>
    </location>
</feature>
<proteinExistence type="predicted"/>
<feature type="compositionally biased region" description="Pro residues" evidence="1">
    <location>
        <begin position="348"/>
        <end position="357"/>
    </location>
</feature>
<organism evidence="3 4">
    <name type="scientific">Volvox reticuliferus</name>
    <dbReference type="NCBI Taxonomy" id="1737510"/>
    <lineage>
        <taxon>Eukaryota</taxon>
        <taxon>Viridiplantae</taxon>
        <taxon>Chlorophyta</taxon>
        <taxon>core chlorophytes</taxon>
        <taxon>Chlorophyceae</taxon>
        <taxon>CS clade</taxon>
        <taxon>Chlamydomonadales</taxon>
        <taxon>Volvocaceae</taxon>
        <taxon>Volvox</taxon>
    </lineage>
</organism>
<evidence type="ECO:0000313" key="2">
    <source>
        <dbReference type="EMBL" id="GIL86649.1"/>
    </source>
</evidence>
<keyword evidence="5" id="KW-1185">Reference proteome</keyword>
<accession>A0A8J4LRL8</accession>
<dbReference type="Gene3D" id="1.25.10.10">
    <property type="entry name" value="Leucine-rich Repeat Variant"/>
    <property type="match status" value="1"/>
</dbReference>
<evidence type="ECO:0000313" key="4">
    <source>
        <dbReference type="Proteomes" id="UP000722791"/>
    </source>
</evidence>
<dbReference type="AlphaFoldDB" id="A0A8J4LRL8"/>
<feature type="region of interest" description="Disordered" evidence="1">
    <location>
        <begin position="298"/>
        <end position="362"/>
    </location>
</feature>
<evidence type="ECO:0000313" key="5">
    <source>
        <dbReference type="Proteomes" id="UP000747110"/>
    </source>
</evidence>
<reference evidence="3" key="1">
    <citation type="journal article" date="2021" name="Proc. Natl. Acad. Sci. U.S.A.">
        <title>Three genomes in the algal genus Volvox reveal the fate of a haploid sex-determining region after a transition to homothallism.</title>
        <authorList>
            <person name="Yamamoto K."/>
            <person name="Hamaji T."/>
            <person name="Kawai-Toyooka H."/>
            <person name="Matsuzaki R."/>
            <person name="Takahashi F."/>
            <person name="Nishimura Y."/>
            <person name="Kawachi M."/>
            <person name="Noguchi H."/>
            <person name="Minakuchi Y."/>
            <person name="Umen J.G."/>
            <person name="Toyoda A."/>
            <person name="Nozaki H."/>
        </authorList>
    </citation>
    <scope>NUCLEOTIDE SEQUENCE</scope>
    <source>
        <strain evidence="3">NIES-3785</strain>
        <strain evidence="2">NIES-3786</strain>
    </source>
</reference>
<dbReference type="InterPro" id="IPR016024">
    <property type="entry name" value="ARM-type_fold"/>
</dbReference>
<dbReference type="SUPFAM" id="SSF48371">
    <property type="entry name" value="ARM repeat"/>
    <property type="match status" value="1"/>
</dbReference>
<feature type="compositionally biased region" description="Pro residues" evidence="1">
    <location>
        <begin position="135"/>
        <end position="144"/>
    </location>
</feature>
<feature type="region of interest" description="Disordered" evidence="1">
    <location>
        <begin position="135"/>
        <end position="168"/>
    </location>
</feature>
<gene>
    <name evidence="2" type="ORF">Vretifemale_14915</name>
    <name evidence="3" type="ORF">Vretimale_11532</name>
</gene>
<name>A0A8J4LRL8_9CHLO</name>
<protein>
    <submittedName>
        <fullName evidence="3">Uncharacterized protein</fullName>
    </submittedName>
</protein>
<dbReference type="OrthoDB" id="545364at2759"/>
<dbReference type="Proteomes" id="UP000722791">
    <property type="component" value="Unassembled WGS sequence"/>
</dbReference>
<evidence type="ECO:0000256" key="1">
    <source>
        <dbReference type="SAM" id="MobiDB-lite"/>
    </source>
</evidence>
<dbReference type="InterPro" id="IPR011989">
    <property type="entry name" value="ARM-like"/>
</dbReference>
<feature type="region of interest" description="Disordered" evidence="1">
    <location>
        <begin position="768"/>
        <end position="789"/>
    </location>
</feature>
<dbReference type="EMBL" id="BNCP01000036">
    <property type="protein sequence ID" value="GIL86649.1"/>
    <property type="molecule type" value="Genomic_DNA"/>
</dbReference>
<feature type="compositionally biased region" description="Pro residues" evidence="1">
    <location>
        <begin position="320"/>
        <end position="334"/>
    </location>
</feature>
<feature type="region of interest" description="Disordered" evidence="1">
    <location>
        <begin position="629"/>
        <end position="705"/>
    </location>
</feature>
<dbReference type="GO" id="GO:0005884">
    <property type="term" value="C:actin filament"/>
    <property type="evidence" value="ECO:0007669"/>
    <property type="project" value="TreeGrafter"/>
</dbReference>
<evidence type="ECO:0000313" key="3">
    <source>
        <dbReference type="EMBL" id="GIM07372.1"/>
    </source>
</evidence>
<feature type="compositionally biased region" description="Low complexity" evidence="1">
    <location>
        <begin position="637"/>
        <end position="651"/>
    </location>
</feature>
<dbReference type="Proteomes" id="UP000747110">
    <property type="component" value="Unassembled WGS sequence"/>
</dbReference>
<dbReference type="PANTHER" id="PTHR45691">
    <property type="entry name" value="PROTEIN DIAPHANOUS"/>
    <property type="match status" value="1"/>
</dbReference>
<sequence>MPPRAAANAAPVARQDVPWALGVLGNPDADPTQLPLALNYLSTFNVANSLPHDAAVAAQLLTLVVPFVCATDAAVNGAAIKVITRLIFLEPQNHKELEEALCQQACLQALWAVLAYFHASFDAYAARLIVIQSEPPEPPTPVRPGKPDSRLSKNPPQPPVDPETTLPGPSKYALDVAITALTAIVTNNPAAEEAVVGVMCSDVTPLLTVLRHHSSRVQVLALRLMRALLSSDALAVVISAAGTMGRLTELLSGSPFGAVREEVLLVVARLTATYPPAMQLTLDAGLPTVLLKHVLAPTTGVPQDEPSPPPQQAPGTEAPVPSPVPPSPRPPVASPRPGATTDGSEPVPEVPQGPPPIDFSRPMASSADRLQELSVQILLQLCKHHHGAVHHLLRLGAMQLLLALLPAPKLPEVTQQPTRRPSSASDTFIAHALGRGRASQTGSVSAAPAAPKDAWMQYIDGPPTLPLPTAPLNSHALTANLLQTLSCMLAEPGVQDYWWSVHSTLRPHLQLMYLLRTDAPPKPKAPEQAVPSRRLAGAVAAAAAAAAAAPPPPAPPPDLKVPPFPEEVRTAALQCVLQLVKDPRWLQLAPYLTLLQQTVRQTEDWGPSMVAPLAEILQRIMQRRLPPPARATTGLASLSSPSISPSSPPSLTGDNGPLLPSSAQPQQKRVSGTERPPPLASPLPALTADGTPLPSPSPLHSQRMCNAIPNGLDQAANGLSDVELSSEDAVKALKDLAKMERKGNSDPWATAAVAAALLVLPESAIYAPPWPPLPSPPPTPPPPPLPTSQYLWDALGRPVMTDGIKLAHL</sequence>
<dbReference type="EMBL" id="BNCQ01000024">
    <property type="protein sequence ID" value="GIM07372.1"/>
    <property type="molecule type" value="Genomic_DNA"/>
</dbReference>
<comment type="caution">
    <text evidence="3">The sequence shown here is derived from an EMBL/GenBank/DDBJ whole genome shotgun (WGS) entry which is preliminary data.</text>
</comment>
<feature type="compositionally biased region" description="Polar residues" evidence="1">
    <location>
        <begin position="661"/>
        <end position="670"/>
    </location>
</feature>
<dbReference type="InterPro" id="IPR051412">
    <property type="entry name" value="Formin_Homology_Diaphanous_sf"/>
</dbReference>